<accession>A0A1D2M3M2</accession>
<evidence type="ECO:0000259" key="1">
    <source>
        <dbReference type="PROSITE" id="PS50097"/>
    </source>
</evidence>
<dbReference type="PANTHER" id="PTHR24413">
    <property type="entry name" value="SPECKLE-TYPE POZ PROTEIN"/>
    <property type="match status" value="1"/>
</dbReference>
<organism evidence="2 3">
    <name type="scientific">Orchesella cincta</name>
    <name type="common">Springtail</name>
    <name type="synonym">Podura cincta</name>
    <dbReference type="NCBI Taxonomy" id="48709"/>
    <lineage>
        <taxon>Eukaryota</taxon>
        <taxon>Metazoa</taxon>
        <taxon>Ecdysozoa</taxon>
        <taxon>Arthropoda</taxon>
        <taxon>Hexapoda</taxon>
        <taxon>Collembola</taxon>
        <taxon>Entomobryomorpha</taxon>
        <taxon>Entomobryoidea</taxon>
        <taxon>Orchesellidae</taxon>
        <taxon>Orchesellinae</taxon>
        <taxon>Orchesella</taxon>
    </lineage>
</organism>
<dbReference type="AlphaFoldDB" id="A0A1D2M3M2"/>
<dbReference type="Pfam" id="PF00651">
    <property type="entry name" value="BTB"/>
    <property type="match status" value="1"/>
</dbReference>
<dbReference type="PROSITE" id="PS50097">
    <property type="entry name" value="BTB"/>
    <property type="match status" value="1"/>
</dbReference>
<evidence type="ECO:0000313" key="2">
    <source>
        <dbReference type="EMBL" id="ODM87577.1"/>
    </source>
</evidence>
<comment type="caution">
    <text evidence="2">The sequence shown here is derived from an EMBL/GenBank/DDBJ whole genome shotgun (WGS) entry which is preliminary data.</text>
</comment>
<dbReference type="Gene3D" id="3.30.710.10">
    <property type="entry name" value="Potassium Channel Kv1.1, Chain A"/>
    <property type="match status" value="1"/>
</dbReference>
<dbReference type="OrthoDB" id="7628309at2759"/>
<proteinExistence type="predicted"/>
<evidence type="ECO:0000313" key="3">
    <source>
        <dbReference type="Proteomes" id="UP000094527"/>
    </source>
</evidence>
<dbReference type="Proteomes" id="UP000094527">
    <property type="component" value="Unassembled WGS sequence"/>
</dbReference>
<dbReference type="InterPro" id="IPR011333">
    <property type="entry name" value="SKP1/BTB/POZ_sf"/>
</dbReference>
<dbReference type="EMBL" id="LJIJ01005024">
    <property type="protein sequence ID" value="ODM87577.1"/>
    <property type="molecule type" value="Genomic_DNA"/>
</dbReference>
<gene>
    <name evidence="2" type="ORF">Ocin01_19105</name>
</gene>
<reference evidence="2 3" key="1">
    <citation type="journal article" date="2016" name="Genome Biol. Evol.">
        <title>Gene Family Evolution Reflects Adaptation to Soil Environmental Stressors in the Genome of the Collembolan Orchesella cincta.</title>
        <authorList>
            <person name="Faddeeva-Vakhrusheva A."/>
            <person name="Derks M.F."/>
            <person name="Anvar S.Y."/>
            <person name="Agamennone V."/>
            <person name="Suring W."/>
            <person name="Smit S."/>
            <person name="van Straalen N.M."/>
            <person name="Roelofs D."/>
        </authorList>
    </citation>
    <scope>NUCLEOTIDE SEQUENCE [LARGE SCALE GENOMIC DNA]</scope>
    <source>
        <tissue evidence="2">Mixed pool</tissue>
    </source>
</reference>
<dbReference type="CDD" id="cd18186">
    <property type="entry name" value="BTB_POZ_ZBTB_KLHL-like"/>
    <property type="match status" value="1"/>
</dbReference>
<feature type="domain" description="BTB" evidence="1">
    <location>
        <begin position="192"/>
        <end position="260"/>
    </location>
</feature>
<protein>
    <submittedName>
        <fullName evidence="2">TD and POZ domain-containing protein 1-like</fullName>
    </submittedName>
</protein>
<dbReference type="STRING" id="48709.A0A1D2M3M2"/>
<dbReference type="InterPro" id="IPR000210">
    <property type="entry name" value="BTB/POZ_dom"/>
</dbReference>
<dbReference type="SUPFAM" id="SSF54695">
    <property type="entry name" value="POZ domain"/>
    <property type="match status" value="1"/>
</dbReference>
<name>A0A1D2M3M2_ORCCI</name>
<keyword evidence="3" id="KW-1185">Reference proteome</keyword>
<sequence>MESTRKQLLLVKSRTEKFNWGSSNNGNYNSSIILYDSQDEKFKFDLPETSTEETYMSDISSSIQLIFSKAENSIELLSTFNQQNHSTSIFLRVIIQDSVLKSLGSLLMDPVITVEARIDDKSSFQAVISLDKLKAGKELDTEIQTFSRWQSSGFCLTFTTFTYSIGFEWYTPPTKKNGCNILQKLWTDKTLADCCILTGDNTEIRCHGSVLAANSDVFNAMLTSGLQESKTKRIEMADLSEKVVNALLSYMYGQEIKIFQMEYDMAFDLLRTAHKYNLVSLQWDLVDTFLKKPDNSYEMNAVLGLYYFTVNIEELDALCDKAVNILKRQVQPQTIM</sequence>
<dbReference type="SMART" id="SM00225">
    <property type="entry name" value="BTB"/>
    <property type="match status" value="1"/>
</dbReference>